<protein>
    <submittedName>
        <fullName evidence="1">Uncharacterized protein</fullName>
    </submittedName>
</protein>
<organism evidence="1 2">
    <name type="scientific">Pleurotus eryngii</name>
    <name type="common">Boletus of the steppes</name>
    <dbReference type="NCBI Taxonomy" id="5323"/>
    <lineage>
        <taxon>Eukaryota</taxon>
        <taxon>Fungi</taxon>
        <taxon>Dikarya</taxon>
        <taxon>Basidiomycota</taxon>
        <taxon>Agaricomycotina</taxon>
        <taxon>Agaricomycetes</taxon>
        <taxon>Agaricomycetidae</taxon>
        <taxon>Agaricales</taxon>
        <taxon>Pleurotineae</taxon>
        <taxon>Pleurotaceae</taxon>
        <taxon>Pleurotus</taxon>
    </lineage>
</organism>
<evidence type="ECO:0000313" key="1">
    <source>
        <dbReference type="EMBL" id="KAF9488876.1"/>
    </source>
</evidence>
<proteinExistence type="predicted"/>
<dbReference type="AlphaFoldDB" id="A0A9P5ZJY9"/>
<evidence type="ECO:0000313" key="2">
    <source>
        <dbReference type="Proteomes" id="UP000807025"/>
    </source>
</evidence>
<keyword evidence="2" id="KW-1185">Reference proteome</keyword>
<gene>
    <name evidence="1" type="ORF">BDN71DRAFT_1533485</name>
</gene>
<comment type="caution">
    <text evidence="1">The sequence shown here is derived from an EMBL/GenBank/DDBJ whole genome shotgun (WGS) entry which is preliminary data.</text>
</comment>
<accession>A0A9P5ZJY9</accession>
<sequence length="187" mass="20935">MSISGDKNALGYRPLDYIPNKWDYCAYVTQCDALLKSPWGCPALMTGGLVGRMARALIPPNFFSALLCSEDIDPAFVNPLTSTELDLICGVYCQETVSSKGEKQVTRKSWWPPHHLWIKQQFGLAQWTNDAESWYQRCHEKLSSGNFEAADLMNGPSWRSALRHTPAAKKLISKMESLAAAYIQSNT</sequence>
<dbReference type="Proteomes" id="UP000807025">
    <property type="component" value="Unassembled WGS sequence"/>
</dbReference>
<name>A0A9P5ZJY9_PLEER</name>
<reference evidence="1" key="1">
    <citation type="submission" date="2020-11" db="EMBL/GenBank/DDBJ databases">
        <authorList>
            <consortium name="DOE Joint Genome Institute"/>
            <person name="Ahrendt S."/>
            <person name="Riley R."/>
            <person name="Andreopoulos W."/>
            <person name="Labutti K."/>
            <person name="Pangilinan J."/>
            <person name="Ruiz-Duenas F.J."/>
            <person name="Barrasa J.M."/>
            <person name="Sanchez-Garcia M."/>
            <person name="Camarero S."/>
            <person name="Miyauchi S."/>
            <person name="Serrano A."/>
            <person name="Linde D."/>
            <person name="Babiker R."/>
            <person name="Drula E."/>
            <person name="Ayuso-Fernandez I."/>
            <person name="Pacheco R."/>
            <person name="Padilla G."/>
            <person name="Ferreira P."/>
            <person name="Barriuso J."/>
            <person name="Kellner H."/>
            <person name="Castanera R."/>
            <person name="Alfaro M."/>
            <person name="Ramirez L."/>
            <person name="Pisabarro A.G."/>
            <person name="Kuo A."/>
            <person name="Tritt A."/>
            <person name="Lipzen A."/>
            <person name="He G."/>
            <person name="Yan M."/>
            <person name="Ng V."/>
            <person name="Cullen D."/>
            <person name="Martin F."/>
            <person name="Rosso M.-N."/>
            <person name="Henrissat B."/>
            <person name="Hibbett D."/>
            <person name="Martinez A.T."/>
            <person name="Grigoriev I.V."/>
        </authorList>
    </citation>
    <scope>NUCLEOTIDE SEQUENCE</scope>
    <source>
        <strain evidence="1">ATCC 90797</strain>
    </source>
</reference>
<dbReference type="OrthoDB" id="3237250at2759"/>
<dbReference type="EMBL" id="MU154693">
    <property type="protein sequence ID" value="KAF9488876.1"/>
    <property type="molecule type" value="Genomic_DNA"/>
</dbReference>